<organism evidence="9 10">
    <name type="scientific">Enterobacter ludwigii</name>
    <dbReference type="NCBI Taxonomy" id="299767"/>
    <lineage>
        <taxon>Bacteria</taxon>
        <taxon>Pseudomonadati</taxon>
        <taxon>Pseudomonadota</taxon>
        <taxon>Gammaproteobacteria</taxon>
        <taxon>Enterobacterales</taxon>
        <taxon>Enterobacteriaceae</taxon>
        <taxon>Enterobacter</taxon>
        <taxon>Enterobacter cloacae complex</taxon>
    </lineage>
</organism>
<dbReference type="Gene3D" id="1.10.287.470">
    <property type="entry name" value="Helix hairpin bin"/>
    <property type="match status" value="1"/>
</dbReference>
<dbReference type="PANTHER" id="PTHR30158">
    <property type="entry name" value="ACRA/E-RELATED COMPONENT OF DRUG EFFLUX TRANSPORTER"/>
    <property type="match status" value="1"/>
</dbReference>
<dbReference type="InterPro" id="IPR058626">
    <property type="entry name" value="MdtA-like_b-barrel"/>
</dbReference>
<evidence type="ECO:0000313" key="10">
    <source>
        <dbReference type="Proteomes" id="UP001210538"/>
    </source>
</evidence>
<feature type="signal peptide" evidence="4">
    <location>
        <begin position="1"/>
        <end position="23"/>
    </location>
</feature>
<evidence type="ECO:0000256" key="1">
    <source>
        <dbReference type="ARBA" id="ARBA00004519"/>
    </source>
</evidence>
<dbReference type="PANTHER" id="PTHR30158:SF10">
    <property type="entry name" value="CATION EFFLUX PUMP"/>
    <property type="match status" value="1"/>
</dbReference>
<protein>
    <submittedName>
        <fullName evidence="9">Efflux RND transporter periplasmic adaptor subunit</fullName>
    </submittedName>
</protein>
<dbReference type="Gene3D" id="2.40.50.100">
    <property type="match status" value="1"/>
</dbReference>
<sequence length="405" mass="42632">MKKKIIVLLLAAAVGTSGGTAFAAQSESKDEVQGTGSAAMGPKVPVAVVITREIVPSVEFTGHLSAPKTVELRPRVGGAVDEVSVPEGSLVRKGQLLFQIDPRSFQVALETAEAQLRQTEALASQAKRDFERASRLVTNGAVSRKTYDDAVSTRNARQAEVQAAKAAVAAARLDLSYTRITAPISGRVDRVLVTEGNLVSGGTSGSATQLTTIVSVDPLYAYFDIDEATFLNYVDKARPNTAAKGKPSLSVQVGLATEKGFPHPGTLDFVGNQIDRNTGTIRARAVVPNPNGQLTPGAFTRAKLSLGVSRRTILIDDQAVGSDQGRNYVLVVGKGNKAQYRPIELGPVVEGLRVVNGGLQSGEKIIIKGLVGPGMTILPQMVPMQAQVVKTAQSAGEADVTEVRK</sequence>
<evidence type="ECO:0000256" key="4">
    <source>
        <dbReference type="SAM" id="SignalP"/>
    </source>
</evidence>
<comment type="similarity">
    <text evidence="2">Belongs to the membrane fusion protein (MFP) (TC 8.A.1) family.</text>
</comment>
<dbReference type="GO" id="GO:0046677">
    <property type="term" value="P:response to antibiotic"/>
    <property type="evidence" value="ECO:0007669"/>
    <property type="project" value="TreeGrafter"/>
</dbReference>
<dbReference type="SUPFAM" id="SSF111369">
    <property type="entry name" value="HlyD-like secretion proteins"/>
    <property type="match status" value="1"/>
</dbReference>
<dbReference type="Pfam" id="PF25876">
    <property type="entry name" value="HH_MFP_RND"/>
    <property type="match status" value="1"/>
</dbReference>
<reference evidence="9 10" key="1">
    <citation type="submission" date="2023-01" db="EMBL/GenBank/DDBJ databases">
        <title>Genome sequence resource and annotation of Enterobacter ludwigii, an economically important pathogen of seedling wilt with strawberry.</title>
        <authorList>
            <person name="Xie Y."/>
        </authorList>
    </citation>
    <scope>NUCLEOTIDE SEQUENCE [LARGE SCALE GENOMIC DNA]</scope>
    <source>
        <strain evidence="9 10">CM-TZ4</strain>
        <plasmid evidence="9 10">unnamed1</plasmid>
    </source>
</reference>
<dbReference type="GO" id="GO:0022857">
    <property type="term" value="F:transmembrane transporter activity"/>
    <property type="evidence" value="ECO:0007669"/>
    <property type="project" value="InterPro"/>
</dbReference>
<proteinExistence type="inferred from homology"/>
<name>A0AAX3LIN7_9ENTR</name>
<dbReference type="NCBIfam" id="TIGR01730">
    <property type="entry name" value="RND_mfp"/>
    <property type="match status" value="1"/>
</dbReference>
<dbReference type="InterPro" id="IPR058627">
    <property type="entry name" value="MdtA-like_C"/>
</dbReference>
<geneLocation type="plasmid" evidence="9 10">
    <name>unnamed1</name>
</geneLocation>
<gene>
    <name evidence="9" type="ORF">PHA72_27015</name>
</gene>
<keyword evidence="3" id="KW-0175">Coiled coil</keyword>
<evidence type="ECO:0000259" key="8">
    <source>
        <dbReference type="Pfam" id="PF25967"/>
    </source>
</evidence>
<keyword evidence="9" id="KW-0614">Plasmid</keyword>
<dbReference type="InterPro" id="IPR058624">
    <property type="entry name" value="MdtA-like_HH"/>
</dbReference>
<dbReference type="InterPro" id="IPR006143">
    <property type="entry name" value="RND_pump_MFP"/>
</dbReference>
<feature type="coiled-coil region" evidence="3">
    <location>
        <begin position="109"/>
        <end position="136"/>
    </location>
</feature>
<feature type="chain" id="PRO_5043365517" evidence="4">
    <location>
        <begin position="24"/>
        <end position="405"/>
    </location>
</feature>
<comment type="subcellular location">
    <subcellularLocation>
        <location evidence="1">Cell inner membrane</location>
        <topology evidence="1">Lipid-anchor</topology>
    </subcellularLocation>
</comment>
<dbReference type="GO" id="GO:0005886">
    <property type="term" value="C:plasma membrane"/>
    <property type="evidence" value="ECO:0007669"/>
    <property type="project" value="UniProtKB-SubCell"/>
</dbReference>
<dbReference type="Gene3D" id="2.40.30.170">
    <property type="match status" value="1"/>
</dbReference>
<dbReference type="Pfam" id="PF25917">
    <property type="entry name" value="BSH_RND"/>
    <property type="match status" value="1"/>
</dbReference>
<evidence type="ECO:0000259" key="6">
    <source>
        <dbReference type="Pfam" id="PF25917"/>
    </source>
</evidence>
<dbReference type="EMBL" id="CP116348">
    <property type="protein sequence ID" value="WCE16130.1"/>
    <property type="molecule type" value="Genomic_DNA"/>
</dbReference>
<dbReference type="Proteomes" id="UP001210538">
    <property type="component" value="Plasmid unnamed1"/>
</dbReference>
<feature type="domain" description="Multidrug resistance protein MdtA-like alpha-helical hairpin" evidence="5">
    <location>
        <begin position="109"/>
        <end position="178"/>
    </location>
</feature>
<evidence type="ECO:0000259" key="5">
    <source>
        <dbReference type="Pfam" id="PF25876"/>
    </source>
</evidence>
<evidence type="ECO:0000256" key="3">
    <source>
        <dbReference type="SAM" id="Coils"/>
    </source>
</evidence>
<feature type="domain" description="Multidrug resistance protein MdtA-like C-terminal permuted SH3" evidence="8">
    <location>
        <begin position="313"/>
        <end position="370"/>
    </location>
</feature>
<feature type="domain" description="Multidrug resistance protein MdtA-like barrel-sandwich hybrid" evidence="6">
    <location>
        <begin position="69"/>
        <end position="205"/>
    </location>
</feature>
<dbReference type="AlphaFoldDB" id="A0AAX3LIN7"/>
<evidence type="ECO:0000256" key="2">
    <source>
        <dbReference type="ARBA" id="ARBA00009477"/>
    </source>
</evidence>
<dbReference type="Pfam" id="PF25967">
    <property type="entry name" value="RND-MFP_C"/>
    <property type="match status" value="1"/>
</dbReference>
<evidence type="ECO:0000313" key="9">
    <source>
        <dbReference type="EMBL" id="WCE16130.1"/>
    </source>
</evidence>
<dbReference type="Gene3D" id="2.40.420.20">
    <property type="match status" value="1"/>
</dbReference>
<dbReference type="FunFam" id="2.40.420.20:FF:000001">
    <property type="entry name" value="Efflux RND transporter periplasmic adaptor subunit"/>
    <property type="match status" value="1"/>
</dbReference>
<dbReference type="Pfam" id="PF25944">
    <property type="entry name" value="Beta-barrel_RND"/>
    <property type="match status" value="1"/>
</dbReference>
<feature type="domain" description="Multidrug resistance protein MdtA-like beta-barrel" evidence="7">
    <location>
        <begin position="241"/>
        <end position="307"/>
    </location>
</feature>
<dbReference type="RefSeq" id="WP_265217186.1">
    <property type="nucleotide sequence ID" value="NZ_CP116348.1"/>
</dbReference>
<keyword evidence="10" id="KW-1185">Reference proteome</keyword>
<keyword evidence="4" id="KW-0732">Signal</keyword>
<accession>A0AAX3LIN7</accession>
<dbReference type="InterPro" id="IPR058625">
    <property type="entry name" value="MdtA-like_BSH"/>
</dbReference>
<evidence type="ECO:0000259" key="7">
    <source>
        <dbReference type="Pfam" id="PF25944"/>
    </source>
</evidence>